<dbReference type="VEuPathDB" id="AmoebaDB:FDP41_007723"/>
<dbReference type="Gene3D" id="3.60.21.10">
    <property type="match status" value="1"/>
</dbReference>
<evidence type="ECO:0000313" key="4">
    <source>
        <dbReference type="Proteomes" id="UP000444721"/>
    </source>
</evidence>
<feature type="region of interest" description="Disordered" evidence="1">
    <location>
        <begin position="1"/>
        <end position="30"/>
    </location>
</feature>
<feature type="compositionally biased region" description="Low complexity" evidence="1">
    <location>
        <begin position="8"/>
        <end position="23"/>
    </location>
</feature>
<comment type="caution">
    <text evidence="3">The sequence shown here is derived from an EMBL/GenBank/DDBJ whole genome shotgun (WGS) entry which is preliminary data.</text>
</comment>
<dbReference type="PANTHER" id="PTHR47474:SF1">
    <property type="entry name" value="TYROSINE-PROTEIN PHOSPHATASE RLPH2"/>
    <property type="match status" value="1"/>
</dbReference>
<dbReference type="RefSeq" id="XP_044568521.1">
    <property type="nucleotide sequence ID" value="XM_044711499.1"/>
</dbReference>
<proteinExistence type="predicted"/>
<dbReference type="OMA" id="VWNIPKD"/>
<dbReference type="OrthoDB" id="10254640at2759"/>
<dbReference type="PRINTS" id="PR00114">
    <property type="entry name" value="STPHPHTASE"/>
</dbReference>
<organism evidence="3 4">
    <name type="scientific">Naegleria fowleri</name>
    <name type="common">Brain eating amoeba</name>
    <dbReference type="NCBI Taxonomy" id="5763"/>
    <lineage>
        <taxon>Eukaryota</taxon>
        <taxon>Discoba</taxon>
        <taxon>Heterolobosea</taxon>
        <taxon>Tetramitia</taxon>
        <taxon>Eutetramitia</taxon>
        <taxon>Vahlkampfiidae</taxon>
        <taxon>Naegleria</taxon>
    </lineage>
</organism>
<accession>A0A6A5CE94</accession>
<dbReference type="GO" id="GO:0016787">
    <property type="term" value="F:hydrolase activity"/>
    <property type="evidence" value="ECO:0007669"/>
    <property type="project" value="InterPro"/>
</dbReference>
<dbReference type="VEuPathDB" id="AmoebaDB:NF0016870"/>
<sequence length="358" mass="41178">MISRHRSSSLQSFPSSSRTSVTSNKQRQQPIRLLFPATTDEERELQERHYIPSRYVIAIGDVHGHLKALQKLLSKLEQHLGKDLFEKYHLVFLGDYVDRGPQIKETIDFMIGLKKQRKPNTTHFLMGNHDHACSMFLRLFDDAVESGKSLGVTCQNYPREFELWKGIQEVANNMHLQGRRWGSGFVYSSFNTFYSYCCESSSQKDMDVVGDYEKFQASVPFEHKNFFRNLPWVLFNEDNIFVHGGFHSYTNLKEQLIPLLKRDIYQARVKPLSERGYIDMDGHKDTHRRIVSGHVQVKKAKVSSKRALIDISGGMTGELCAIILPSAKIITTEENSDLLNSTRGGIDDEELRELLETD</sequence>
<evidence type="ECO:0000259" key="2">
    <source>
        <dbReference type="Pfam" id="PF00149"/>
    </source>
</evidence>
<keyword evidence="4" id="KW-1185">Reference proteome</keyword>
<dbReference type="AlphaFoldDB" id="A0A6A5CE94"/>
<protein>
    <recommendedName>
        <fullName evidence="2">Calcineurin-like phosphoesterase domain-containing protein</fullName>
    </recommendedName>
</protein>
<dbReference type="PANTHER" id="PTHR47474">
    <property type="entry name" value="TYROSINE-PROTEIN PHOSPHATASE RLPH2"/>
    <property type="match status" value="1"/>
</dbReference>
<dbReference type="EMBL" id="VFQX01000004">
    <property type="protein sequence ID" value="KAF0983808.1"/>
    <property type="molecule type" value="Genomic_DNA"/>
</dbReference>
<evidence type="ECO:0000313" key="3">
    <source>
        <dbReference type="EMBL" id="KAF0983808.1"/>
    </source>
</evidence>
<reference evidence="3 4" key="1">
    <citation type="journal article" date="2019" name="Sci. Rep.">
        <title>Nanopore sequencing improves the draft genome of the human pathogenic amoeba Naegleria fowleri.</title>
        <authorList>
            <person name="Liechti N."/>
            <person name="Schurch N."/>
            <person name="Bruggmann R."/>
            <person name="Wittwer M."/>
        </authorList>
    </citation>
    <scope>NUCLEOTIDE SEQUENCE [LARGE SCALE GENOMIC DNA]</scope>
    <source>
        <strain evidence="3 4">ATCC 30894</strain>
    </source>
</reference>
<dbReference type="Pfam" id="PF00149">
    <property type="entry name" value="Metallophos"/>
    <property type="match status" value="1"/>
</dbReference>
<name>A0A6A5CE94_NAEFO</name>
<feature type="domain" description="Calcineurin-like phosphoesterase" evidence="2">
    <location>
        <begin position="56"/>
        <end position="244"/>
    </location>
</feature>
<dbReference type="InterPro" id="IPR029052">
    <property type="entry name" value="Metallo-depent_PP-like"/>
</dbReference>
<dbReference type="InterPro" id="IPR006186">
    <property type="entry name" value="Ser/Thr-sp_prot-phosphatase"/>
</dbReference>
<dbReference type="GeneID" id="68114941"/>
<dbReference type="InterPro" id="IPR004843">
    <property type="entry name" value="Calcineurin-like_PHP"/>
</dbReference>
<dbReference type="VEuPathDB" id="AmoebaDB:NfTy_006290"/>
<dbReference type="Proteomes" id="UP000444721">
    <property type="component" value="Unassembled WGS sequence"/>
</dbReference>
<dbReference type="SUPFAM" id="SSF56300">
    <property type="entry name" value="Metallo-dependent phosphatases"/>
    <property type="match status" value="1"/>
</dbReference>
<evidence type="ECO:0000256" key="1">
    <source>
        <dbReference type="SAM" id="MobiDB-lite"/>
    </source>
</evidence>
<gene>
    <name evidence="3" type="ORF">FDP41_007723</name>
</gene>